<evidence type="ECO:0000256" key="1">
    <source>
        <dbReference type="PROSITE-ProRule" id="PRU00042"/>
    </source>
</evidence>
<dbReference type="AlphaFoldDB" id="A0A6G1JJP2"/>
<keyword evidence="5" id="KW-1185">Reference proteome</keyword>
<protein>
    <recommendedName>
        <fullName evidence="3">C2H2-type domain-containing protein</fullName>
    </recommendedName>
</protein>
<keyword evidence="1" id="KW-0863">Zinc-finger</keyword>
<evidence type="ECO:0000259" key="3">
    <source>
        <dbReference type="PROSITE" id="PS50157"/>
    </source>
</evidence>
<dbReference type="PROSITE" id="PS00028">
    <property type="entry name" value="ZINC_FINGER_C2H2_1"/>
    <property type="match status" value="1"/>
</dbReference>
<dbReference type="InterPro" id="IPR013087">
    <property type="entry name" value="Znf_C2H2_type"/>
</dbReference>
<evidence type="ECO:0000256" key="2">
    <source>
        <dbReference type="SAM" id="MobiDB-lite"/>
    </source>
</evidence>
<accession>A0A6G1JJP2</accession>
<dbReference type="PROSITE" id="PS50157">
    <property type="entry name" value="ZINC_FINGER_C2H2_2"/>
    <property type="match status" value="1"/>
</dbReference>
<dbReference type="EMBL" id="MU005570">
    <property type="protein sequence ID" value="KAF2690706.1"/>
    <property type="molecule type" value="Genomic_DNA"/>
</dbReference>
<proteinExistence type="predicted"/>
<dbReference type="Gene3D" id="3.30.160.60">
    <property type="entry name" value="Classic Zinc Finger"/>
    <property type="match status" value="1"/>
</dbReference>
<keyword evidence="1" id="KW-0862">Zinc</keyword>
<dbReference type="SUPFAM" id="SSF57667">
    <property type="entry name" value="beta-beta-alpha zinc fingers"/>
    <property type="match status" value="1"/>
</dbReference>
<reference evidence="4" key="1">
    <citation type="journal article" date="2020" name="Stud. Mycol.">
        <title>101 Dothideomycetes genomes: a test case for predicting lifestyles and emergence of pathogens.</title>
        <authorList>
            <person name="Haridas S."/>
            <person name="Albert R."/>
            <person name="Binder M."/>
            <person name="Bloem J."/>
            <person name="Labutti K."/>
            <person name="Salamov A."/>
            <person name="Andreopoulos B."/>
            <person name="Baker S."/>
            <person name="Barry K."/>
            <person name="Bills G."/>
            <person name="Bluhm B."/>
            <person name="Cannon C."/>
            <person name="Castanera R."/>
            <person name="Culley D."/>
            <person name="Daum C."/>
            <person name="Ezra D."/>
            <person name="Gonzalez J."/>
            <person name="Henrissat B."/>
            <person name="Kuo A."/>
            <person name="Liang C."/>
            <person name="Lipzen A."/>
            <person name="Lutzoni F."/>
            <person name="Magnuson J."/>
            <person name="Mondo S."/>
            <person name="Nolan M."/>
            <person name="Ohm R."/>
            <person name="Pangilinan J."/>
            <person name="Park H.-J."/>
            <person name="Ramirez L."/>
            <person name="Alfaro M."/>
            <person name="Sun H."/>
            <person name="Tritt A."/>
            <person name="Yoshinaga Y."/>
            <person name="Zwiers L.-H."/>
            <person name="Turgeon B."/>
            <person name="Goodwin S."/>
            <person name="Spatafora J."/>
            <person name="Crous P."/>
            <person name="Grigoriev I."/>
        </authorList>
    </citation>
    <scope>NUCLEOTIDE SEQUENCE</scope>
    <source>
        <strain evidence="4">CBS 122367</strain>
    </source>
</reference>
<dbReference type="InterPro" id="IPR036236">
    <property type="entry name" value="Znf_C2H2_sf"/>
</dbReference>
<organism evidence="4 5">
    <name type="scientific">Lentithecium fluviatile CBS 122367</name>
    <dbReference type="NCBI Taxonomy" id="1168545"/>
    <lineage>
        <taxon>Eukaryota</taxon>
        <taxon>Fungi</taxon>
        <taxon>Dikarya</taxon>
        <taxon>Ascomycota</taxon>
        <taxon>Pezizomycotina</taxon>
        <taxon>Dothideomycetes</taxon>
        <taxon>Pleosporomycetidae</taxon>
        <taxon>Pleosporales</taxon>
        <taxon>Massarineae</taxon>
        <taxon>Lentitheciaceae</taxon>
        <taxon>Lentithecium</taxon>
    </lineage>
</organism>
<feature type="domain" description="C2H2-type" evidence="3">
    <location>
        <begin position="194"/>
        <end position="221"/>
    </location>
</feature>
<feature type="region of interest" description="Disordered" evidence="2">
    <location>
        <begin position="71"/>
        <end position="192"/>
    </location>
</feature>
<dbReference type="GO" id="GO:0008270">
    <property type="term" value="F:zinc ion binding"/>
    <property type="evidence" value="ECO:0007669"/>
    <property type="project" value="UniProtKB-KW"/>
</dbReference>
<feature type="compositionally biased region" description="Polar residues" evidence="2">
    <location>
        <begin position="92"/>
        <end position="134"/>
    </location>
</feature>
<keyword evidence="1" id="KW-0479">Metal-binding</keyword>
<gene>
    <name evidence="4" type="ORF">K458DRAFT_398703</name>
</gene>
<feature type="compositionally biased region" description="Low complexity" evidence="2">
    <location>
        <begin position="81"/>
        <end position="91"/>
    </location>
</feature>
<evidence type="ECO:0000313" key="5">
    <source>
        <dbReference type="Proteomes" id="UP000799291"/>
    </source>
</evidence>
<evidence type="ECO:0000313" key="4">
    <source>
        <dbReference type="EMBL" id="KAF2690706.1"/>
    </source>
</evidence>
<name>A0A6G1JJP2_9PLEO</name>
<dbReference type="OrthoDB" id="654211at2759"/>
<dbReference type="Proteomes" id="UP000799291">
    <property type="component" value="Unassembled WGS sequence"/>
</dbReference>
<sequence length="471" mass="54056">MDPPFAGAHPPFSFEGAMTQENEFDMSPPGAYSDTLQAQHNLHGQPFYAEQNSYGFPLHVPEQHPAMGFAYQTQHSHQRHLSTSTQSTHSSAFRSSDGSTFSQWHPRSSVASTNTTWSQFSNSSREQHIAQTESALDPRFAYTSPPLPTPVEEPIMSPSKKGMSHRRPTQEKEPFRTCASRTKRSRDSQKQPRYECTSCGEGFQQKFDWKRHEETYQERNKKYECNLCTNVYFLEKDFVLHHQNSHRCKICADKKHVGEHVDLARKPRQARTGWGCGFCIHFSAEWTERCNHISRHFEAGERMASWKHSKVILSLLKRPEIISEVHRLLETKQRAGSLFFWKPESTGRVEGYPEANIQPQLQDLLEYYTPNKSPADIVRLAFQKGFREKALPRPPVPEKDYAPEHAHGYIMRPPTQHAIPRPPALQNSMDEVPSWDRLSMIPEDPNLPTYGCDDSAVHAAFNNIPGDFHPF</sequence>